<feature type="transmembrane region" description="Helical" evidence="7">
    <location>
        <begin position="134"/>
        <end position="156"/>
    </location>
</feature>
<dbReference type="Proteomes" id="UP001623592">
    <property type="component" value="Unassembled WGS sequence"/>
</dbReference>
<feature type="transmembrane region" description="Helical" evidence="7">
    <location>
        <begin position="242"/>
        <end position="263"/>
    </location>
</feature>
<dbReference type="PANTHER" id="PTHR22926:SF3">
    <property type="entry name" value="UNDECAPRENYL-PHOSPHATE ALPHA-N-ACETYLGLUCOSAMINYL 1-PHOSPHATE TRANSFERASE"/>
    <property type="match status" value="1"/>
</dbReference>
<comment type="caution">
    <text evidence="8">The sequence shown here is derived from an EMBL/GenBank/DDBJ whole genome shotgun (WGS) entry which is preliminary data.</text>
</comment>
<organism evidence="8 9">
    <name type="scientific">Clostridium neuense</name>
    <dbReference type="NCBI Taxonomy" id="1728934"/>
    <lineage>
        <taxon>Bacteria</taxon>
        <taxon>Bacillati</taxon>
        <taxon>Bacillota</taxon>
        <taxon>Clostridia</taxon>
        <taxon>Eubacteriales</taxon>
        <taxon>Clostridiaceae</taxon>
        <taxon>Clostridium</taxon>
    </lineage>
</organism>
<feature type="transmembrane region" description="Helical" evidence="7">
    <location>
        <begin position="6"/>
        <end position="26"/>
    </location>
</feature>
<evidence type="ECO:0000313" key="8">
    <source>
        <dbReference type="EMBL" id="MFL0250494.1"/>
    </source>
</evidence>
<feature type="transmembrane region" description="Helical" evidence="7">
    <location>
        <begin position="163"/>
        <end position="181"/>
    </location>
</feature>
<dbReference type="CDD" id="cd06853">
    <property type="entry name" value="GT_WecA_like"/>
    <property type="match status" value="1"/>
</dbReference>
<gene>
    <name evidence="8" type="ORF">ACJDT4_08680</name>
</gene>
<evidence type="ECO:0000313" key="9">
    <source>
        <dbReference type="Proteomes" id="UP001623592"/>
    </source>
</evidence>
<dbReference type="EMBL" id="JBJIAA010000006">
    <property type="protein sequence ID" value="MFL0250494.1"/>
    <property type="molecule type" value="Genomic_DNA"/>
</dbReference>
<evidence type="ECO:0000256" key="2">
    <source>
        <dbReference type="ARBA" id="ARBA00022475"/>
    </source>
</evidence>
<keyword evidence="4 7" id="KW-0812">Transmembrane</keyword>
<protein>
    <submittedName>
        <fullName evidence="8">Glycosyltransferase family 4 protein</fullName>
    </submittedName>
</protein>
<proteinExistence type="predicted"/>
<evidence type="ECO:0000256" key="3">
    <source>
        <dbReference type="ARBA" id="ARBA00022679"/>
    </source>
</evidence>
<keyword evidence="6 7" id="KW-0472">Membrane</keyword>
<evidence type="ECO:0000256" key="4">
    <source>
        <dbReference type="ARBA" id="ARBA00022692"/>
    </source>
</evidence>
<feature type="transmembrane region" description="Helical" evidence="7">
    <location>
        <begin position="76"/>
        <end position="94"/>
    </location>
</feature>
<feature type="transmembrane region" description="Helical" evidence="7">
    <location>
        <begin position="294"/>
        <end position="315"/>
    </location>
</feature>
<evidence type="ECO:0000256" key="5">
    <source>
        <dbReference type="ARBA" id="ARBA00022989"/>
    </source>
</evidence>
<reference evidence="8 9" key="1">
    <citation type="submission" date="2024-11" db="EMBL/GenBank/DDBJ databases">
        <authorList>
            <person name="Heng Y.C."/>
            <person name="Lim A.C.H."/>
            <person name="Lee J.K.Y."/>
            <person name="Kittelmann S."/>
        </authorList>
    </citation>
    <scope>NUCLEOTIDE SEQUENCE [LARGE SCALE GENOMIC DNA]</scope>
    <source>
        <strain evidence="8 9">WILCCON 0114</strain>
    </source>
</reference>
<dbReference type="Pfam" id="PF00953">
    <property type="entry name" value="Glycos_transf_4"/>
    <property type="match status" value="1"/>
</dbReference>
<evidence type="ECO:0000256" key="7">
    <source>
        <dbReference type="SAM" id="Phobius"/>
    </source>
</evidence>
<dbReference type="RefSeq" id="WP_406787163.1">
    <property type="nucleotide sequence ID" value="NZ_JBJIAA010000006.1"/>
</dbReference>
<dbReference type="PANTHER" id="PTHR22926">
    <property type="entry name" value="PHOSPHO-N-ACETYLMURAMOYL-PENTAPEPTIDE-TRANSFERASE"/>
    <property type="match status" value="1"/>
</dbReference>
<name>A0ABW8TDB9_9CLOT</name>
<dbReference type="PROSITE" id="PS01348">
    <property type="entry name" value="MRAY_2"/>
    <property type="match status" value="1"/>
</dbReference>
<feature type="transmembrane region" description="Helical" evidence="7">
    <location>
        <begin position="46"/>
        <end position="64"/>
    </location>
</feature>
<feature type="transmembrane region" description="Helical" evidence="7">
    <location>
        <begin position="187"/>
        <end position="206"/>
    </location>
</feature>
<keyword evidence="2" id="KW-1003">Cell membrane</keyword>
<accession>A0ABW8TDB9</accession>
<dbReference type="InterPro" id="IPR018480">
    <property type="entry name" value="PNAcMuramoyl-5peptid_Trfase_CS"/>
</dbReference>
<comment type="subcellular location">
    <subcellularLocation>
        <location evidence="1">Cell membrane</location>
        <topology evidence="1">Multi-pass membrane protein</topology>
    </subcellularLocation>
</comment>
<keyword evidence="3" id="KW-0808">Transferase</keyword>
<sequence length="345" mass="37162">MINTYYIFFIAILVSFVSTPFVKKLAKAINAIDVPKDERRVHKKPIPKLGGLAIYLGFVTALIFKNGPITRPEEGILIGSFIIVIGGFIDDLIDLKPWQKIFFQIAAASTLIAFGIKISMITNPVSNSNSYIKIGYLLGIISTLVWIVGITNAFNLIDGLDGLAAGTGIISASTMALIAFLNGQSRIEAQVLSLILAGAVLGFLPYNFNPASIFMGDVGSQLIGFLLAAISIEGAIKSASAVVIAVPILAFGLPIYDTVFAIIRRKINGKPIMQADKGHLHHRLLAMGLSQKQAVVTMYLISAVLGLMSVIVMQLTNTRAYTVLAVVILIIVIVAFKFGLFNHKE</sequence>
<dbReference type="InterPro" id="IPR000715">
    <property type="entry name" value="Glycosyl_transferase_4"/>
</dbReference>
<feature type="transmembrane region" description="Helical" evidence="7">
    <location>
        <begin position="101"/>
        <end position="122"/>
    </location>
</feature>
<evidence type="ECO:0000256" key="1">
    <source>
        <dbReference type="ARBA" id="ARBA00004651"/>
    </source>
</evidence>
<feature type="transmembrane region" description="Helical" evidence="7">
    <location>
        <begin position="321"/>
        <end position="340"/>
    </location>
</feature>
<evidence type="ECO:0000256" key="6">
    <source>
        <dbReference type="ARBA" id="ARBA00023136"/>
    </source>
</evidence>
<keyword evidence="5 7" id="KW-1133">Transmembrane helix</keyword>
<keyword evidence="9" id="KW-1185">Reference proteome</keyword>